<name>A0A9W9TRM7_9EURO</name>
<evidence type="ECO:0000256" key="1">
    <source>
        <dbReference type="SAM" id="MobiDB-lite"/>
    </source>
</evidence>
<reference evidence="2" key="1">
    <citation type="submission" date="2022-11" db="EMBL/GenBank/DDBJ databases">
        <authorList>
            <person name="Petersen C."/>
        </authorList>
    </citation>
    <scope>NUCLEOTIDE SEQUENCE</scope>
    <source>
        <strain evidence="2">IBT 19713</strain>
    </source>
</reference>
<evidence type="ECO:0000313" key="3">
    <source>
        <dbReference type="Proteomes" id="UP001150941"/>
    </source>
</evidence>
<comment type="caution">
    <text evidence="2">The sequence shown here is derived from an EMBL/GenBank/DDBJ whole genome shotgun (WGS) entry which is preliminary data.</text>
</comment>
<organism evidence="2 3">
    <name type="scientific">Penicillium chermesinum</name>
    <dbReference type="NCBI Taxonomy" id="63820"/>
    <lineage>
        <taxon>Eukaryota</taxon>
        <taxon>Fungi</taxon>
        <taxon>Dikarya</taxon>
        <taxon>Ascomycota</taxon>
        <taxon>Pezizomycotina</taxon>
        <taxon>Eurotiomycetes</taxon>
        <taxon>Eurotiomycetidae</taxon>
        <taxon>Eurotiales</taxon>
        <taxon>Aspergillaceae</taxon>
        <taxon>Penicillium</taxon>
    </lineage>
</organism>
<sequence>MSPIELPSFKGGQSHDYPNTTKGNPIQGRRIPPSPLQPQPAAPLCPVRLSGAAIELLLWRRVSALPDLKTLENQSAGCPGTFSQSKSRKEETSFVRKL</sequence>
<feature type="compositionally biased region" description="Polar residues" evidence="1">
    <location>
        <begin position="73"/>
        <end position="85"/>
    </location>
</feature>
<feature type="compositionally biased region" description="Pro residues" evidence="1">
    <location>
        <begin position="32"/>
        <end position="43"/>
    </location>
</feature>
<accession>A0A9W9TRM7</accession>
<proteinExistence type="predicted"/>
<dbReference type="OrthoDB" id="4387631at2759"/>
<protein>
    <submittedName>
        <fullName evidence="2">Uncharacterized protein</fullName>
    </submittedName>
</protein>
<feature type="region of interest" description="Disordered" evidence="1">
    <location>
        <begin position="73"/>
        <end position="98"/>
    </location>
</feature>
<evidence type="ECO:0000313" key="2">
    <source>
        <dbReference type="EMBL" id="KAJ5238627.1"/>
    </source>
</evidence>
<dbReference type="EMBL" id="JAPQKS010000003">
    <property type="protein sequence ID" value="KAJ5238627.1"/>
    <property type="molecule type" value="Genomic_DNA"/>
</dbReference>
<keyword evidence="3" id="KW-1185">Reference proteome</keyword>
<feature type="compositionally biased region" description="Basic and acidic residues" evidence="1">
    <location>
        <begin position="87"/>
        <end position="98"/>
    </location>
</feature>
<dbReference type="AlphaFoldDB" id="A0A9W9TRM7"/>
<dbReference type="RefSeq" id="XP_058331546.1">
    <property type="nucleotide sequence ID" value="XM_058472543.1"/>
</dbReference>
<reference evidence="2" key="2">
    <citation type="journal article" date="2023" name="IMA Fungus">
        <title>Comparative genomic study of the Penicillium genus elucidates a diverse pangenome and 15 lateral gene transfer events.</title>
        <authorList>
            <person name="Petersen C."/>
            <person name="Sorensen T."/>
            <person name="Nielsen M.R."/>
            <person name="Sondergaard T.E."/>
            <person name="Sorensen J.L."/>
            <person name="Fitzpatrick D.A."/>
            <person name="Frisvad J.C."/>
            <person name="Nielsen K.L."/>
        </authorList>
    </citation>
    <scope>NUCLEOTIDE SEQUENCE</scope>
    <source>
        <strain evidence="2">IBT 19713</strain>
    </source>
</reference>
<dbReference type="Proteomes" id="UP001150941">
    <property type="component" value="Unassembled WGS sequence"/>
</dbReference>
<dbReference type="GeneID" id="83199846"/>
<feature type="region of interest" description="Disordered" evidence="1">
    <location>
        <begin position="1"/>
        <end position="43"/>
    </location>
</feature>
<gene>
    <name evidence="2" type="ORF">N7468_003246</name>
</gene>